<comment type="caution">
    <text evidence="1">The sequence shown here is derived from an EMBL/GenBank/DDBJ whole genome shotgun (WGS) entry which is preliminary data.</text>
</comment>
<evidence type="ECO:0000313" key="1">
    <source>
        <dbReference type="EMBL" id="MFB9759274.1"/>
    </source>
</evidence>
<dbReference type="Proteomes" id="UP001589609">
    <property type="component" value="Unassembled WGS sequence"/>
</dbReference>
<protein>
    <submittedName>
        <fullName evidence="1">Uncharacterized protein</fullName>
    </submittedName>
</protein>
<dbReference type="RefSeq" id="WP_379949572.1">
    <property type="nucleotide sequence ID" value="NZ_JBHMAF010000068.1"/>
</dbReference>
<name>A0ABV5WF76_9BACI</name>
<dbReference type="EMBL" id="JBHMAF010000068">
    <property type="protein sequence ID" value="MFB9759274.1"/>
    <property type="molecule type" value="Genomic_DNA"/>
</dbReference>
<proteinExistence type="predicted"/>
<gene>
    <name evidence="1" type="ORF">ACFFMS_12570</name>
</gene>
<accession>A0ABV5WF76</accession>
<organism evidence="1 2">
    <name type="scientific">Ectobacillus funiculus</name>
    <dbReference type="NCBI Taxonomy" id="137993"/>
    <lineage>
        <taxon>Bacteria</taxon>
        <taxon>Bacillati</taxon>
        <taxon>Bacillota</taxon>
        <taxon>Bacilli</taxon>
        <taxon>Bacillales</taxon>
        <taxon>Bacillaceae</taxon>
        <taxon>Ectobacillus</taxon>
    </lineage>
</organism>
<sequence>MLTMNERVKLKGILKYISHEKLVRQTFNRRISNMDVTNRLRDEKGRFLPNHESNPRLLIREESPLESDESDKPIKLVKVKGSYGTYKIKERWFTDEEKAVLYAFAAITILVILL</sequence>
<reference evidence="1 2" key="1">
    <citation type="submission" date="2024-09" db="EMBL/GenBank/DDBJ databases">
        <authorList>
            <person name="Sun Q."/>
            <person name="Mori K."/>
        </authorList>
    </citation>
    <scope>NUCLEOTIDE SEQUENCE [LARGE SCALE GENOMIC DNA]</scope>
    <source>
        <strain evidence="1 2">JCM 11201</strain>
    </source>
</reference>
<keyword evidence="2" id="KW-1185">Reference proteome</keyword>
<evidence type="ECO:0000313" key="2">
    <source>
        <dbReference type="Proteomes" id="UP001589609"/>
    </source>
</evidence>